<sequence length="210" mass="23699">MQKIIRTPDQPDFLIDFMNRPVSLATAVDLSGKSTICPLGYQGMVNGIPPLFFISLCQRDQKHTLTLEELSAGLKDLKPIDPKSQEKFCRRYCSKCLDETSEVVINIPAQGQEEQWRKAGTHSLFFEPDLDKFALCGYTRATAKFVKAPLIAECPINMECRVVQHIPISSHDIYLLTPLAIHTAVGVEQKEGILDLEYQKTPKITYTQKK</sequence>
<evidence type="ECO:0000256" key="1">
    <source>
        <dbReference type="ARBA" id="ARBA00001917"/>
    </source>
</evidence>
<organism evidence="5 6">
    <name type="scientific">Streblomastix strix</name>
    <dbReference type="NCBI Taxonomy" id="222440"/>
    <lineage>
        <taxon>Eukaryota</taxon>
        <taxon>Metamonada</taxon>
        <taxon>Preaxostyla</taxon>
        <taxon>Oxymonadida</taxon>
        <taxon>Streblomastigidae</taxon>
        <taxon>Streblomastix</taxon>
    </lineage>
</organism>
<evidence type="ECO:0000313" key="5">
    <source>
        <dbReference type="EMBL" id="KAA6403331.1"/>
    </source>
</evidence>
<dbReference type="EMBL" id="SNRW01000112">
    <property type="protein sequence ID" value="KAA6403331.1"/>
    <property type="molecule type" value="Genomic_DNA"/>
</dbReference>
<comment type="similarity">
    <text evidence="3">Belongs to the flavoredoxin family.</text>
</comment>
<feature type="domain" description="Flavin reductase like" evidence="4">
    <location>
        <begin position="18"/>
        <end position="186"/>
    </location>
</feature>
<protein>
    <recommendedName>
        <fullName evidence="4">Flavin reductase like domain-containing protein</fullName>
    </recommendedName>
</protein>
<dbReference type="Pfam" id="PF01613">
    <property type="entry name" value="Flavin_Reduct"/>
    <property type="match status" value="1"/>
</dbReference>
<dbReference type="InterPro" id="IPR002563">
    <property type="entry name" value="Flavin_Rdtase-like_dom"/>
</dbReference>
<dbReference type="SUPFAM" id="SSF50475">
    <property type="entry name" value="FMN-binding split barrel"/>
    <property type="match status" value="1"/>
</dbReference>
<dbReference type="Gene3D" id="2.30.110.10">
    <property type="entry name" value="Electron Transport, Fmn-binding Protein, Chain A"/>
    <property type="match status" value="1"/>
</dbReference>
<dbReference type="GO" id="GO:0010181">
    <property type="term" value="F:FMN binding"/>
    <property type="evidence" value="ECO:0007669"/>
    <property type="project" value="InterPro"/>
</dbReference>
<dbReference type="OrthoDB" id="10250990at2759"/>
<dbReference type="Proteomes" id="UP000324800">
    <property type="component" value="Unassembled WGS sequence"/>
</dbReference>
<evidence type="ECO:0000259" key="4">
    <source>
        <dbReference type="Pfam" id="PF01613"/>
    </source>
</evidence>
<evidence type="ECO:0000256" key="2">
    <source>
        <dbReference type="ARBA" id="ARBA00022630"/>
    </source>
</evidence>
<dbReference type="InterPro" id="IPR052174">
    <property type="entry name" value="Flavoredoxin"/>
</dbReference>
<evidence type="ECO:0000256" key="3">
    <source>
        <dbReference type="ARBA" id="ARBA00038054"/>
    </source>
</evidence>
<accession>A0A5J4X7W3</accession>
<gene>
    <name evidence="5" type="ORF">EZS28_001145</name>
</gene>
<proteinExistence type="inferred from homology"/>
<dbReference type="PANTHER" id="PTHR43567">
    <property type="entry name" value="FLAVOREDOXIN-RELATED-RELATED"/>
    <property type="match status" value="1"/>
</dbReference>
<keyword evidence="2" id="KW-0285">Flavoprotein</keyword>
<comment type="cofactor">
    <cofactor evidence="1">
        <name>FMN</name>
        <dbReference type="ChEBI" id="CHEBI:58210"/>
    </cofactor>
</comment>
<dbReference type="PANTHER" id="PTHR43567:SF1">
    <property type="entry name" value="FLAVOREDOXIN"/>
    <property type="match status" value="1"/>
</dbReference>
<name>A0A5J4X7W3_9EUKA</name>
<evidence type="ECO:0000313" key="6">
    <source>
        <dbReference type="Proteomes" id="UP000324800"/>
    </source>
</evidence>
<comment type="caution">
    <text evidence="5">The sequence shown here is derived from an EMBL/GenBank/DDBJ whole genome shotgun (WGS) entry which is preliminary data.</text>
</comment>
<reference evidence="5 6" key="1">
    <citation type="submission" date="2019-03" db="EMBL/GenBank/DDBJ databases">
        <title>Single cell metagenomics reveals metabolic interactions within the superorganism composed of flagellate Streblomastix strix and complex community of Bacteroidetes bacteria on its surface.</title>
        <authorList>
            <person name="Treitli S.C."/>
            <person name="Kolisko M."/>
            <person name="Husnik F."/>
            <person name="Keeling P."/>
            <person name="Hampl V."/>
        </authorList>
    </citation>
    <scope>NUCLEOTIDE SEQUENCE [LARGE SCALE GENOMIC DNA]</scope>
    <source>
        <strain evidence="5">ST1C</strain>
    </source>
</reference>
<dbReference type="InterPro" id="IPR012349">
    <property type="entry name" value="Split_barrel_FMN-bd"/>
</dbReference>
<dbReference type="AlphaFoldDB" id="A0A5J4X7W3"/>